<dbReference type="EMBL" id="QRAN01000002">
    <property type="protein sequence ID" value="RLQ23325.1"/>
    <property type="molecule type" value="Genomic_DNA"/>
</dbReference>
<dbReference type="Proteomes" id="UP000265509">
    <property type="component" value="Unassembled WGS sequence"/>
</dbReference>
<name>A0A3L7E349_9GAMM</name>
<feature type="signal peptide" evidence="1">
    <location>
        <begin position="1"/>
        <end position="23"/>
    </location>
</feature>
<accession>A0A3L7E349</accession>
<evidence type="ECO:0000313" key="3">
    <source>
        <dbReference type="Proteomes" id="UP000265509"/>
    </source>
</evidence>
<comment type="caution">
    <text evidence="2">The sequence shown here is derived from an EMBL/GenBank/DDBJ whole genome shotgun (WGS) entry which is preliminary data.</text>
</comment>
<organism evidence="2 3">
    <name type="scientific">Seongchinamella sediminis</name>
    <dbReference type="NCBI Taxonomy" id="2283635"/>
    <lineage>
        <taxon>Bacteria</taxon>
        <taxon>Pseudomonadati</taxon>
        <taxon>Pseudomonadota</taxon>
        <taxon>Gammaproteobacteria</taxon>
        <taxon>Cellvibrionales</taxon>
        <taxon>Halieaceae</taxon>
        <taxon>Seongchinamella</taxon>
    </lineage>
</organism>
<dbReference type="AlphaFoldDB" id="A0A3L7E349"/>
<proteinExistence type="predicted"/>
<feature type="chain" id="PRO_5018235027" evidence="1">
    <location>
        <begin position="24"/>
        <end position="189"/>
    </location>
</feature>
<dbReference type="RefSeq" id="WP_117952503.1">
    <property type="nucleotide sequence ID" value="NZ_QRAN01000002.1"/>
</dbReference>
<evidence type="ECO:0000313" key="2">
    <source>
        <dbReference type="EMBL" id="RLQ23325.1"/>
    </source>
</evidence>
<evidence type="ECO:0000256" key="1">
    <source>
        <dbReference type="SAM" id="SignalP"/>
    </source>
</evidence>
<protein>
    <submittedName>
        <fullName evidence="2">Uncharacterized protein</fullName>
    </submittedName>
</protein>
<keyword evidence="1" id="KW-0732">Signal</keyword>
<gene>
    <name evidence="2" type="ORF">DWB85_01865</name>
</gene>
<reference evidence="2 3" key="1">
    <citation type="submission" date="2018-07" db="EMBL/GenBank/DDBJ databases">
        <title>Halioglobus sp. genome submission.</title>
        <authorList>
            <person name="Ye M.-Q."/>
            <person name="Du Z.-J."/>
        </authorList>
    </citation>
    <scope>NUCLEOTIDE SEQUENCE [LARGE SCALE GENOMIC DNA]</scope>
    <source>
        <strain evidence="2 3">U0301</strain>
    </source>
</reference>
<keyword evidence="3" id="KW-1185">Reference proteome</keyword>
<sequence>MNKSLFTATLAGIALAAVHSVYAEQPMGIQGNVTVINETSDPVPVTVTNQEPKADFQRVRILLGETRNCENVPCNATFGTSVYRVPEGKTLLIDEVSVKESFTGLGGVALLSVTGLGEQIQVPVIGEMVVAGGDSFTARSMNMHSTGLVEANVSFDQTPTGIVFIQVVIFGRLIDGIDTFIDCDPDSCL</sequence>